<sequence>MEQRQWELGQRMGKIQILATRAQLRFPAMLKLMWGNEMYNIKKVDWRGPATGVDGHLNWDLRKAWALIRNRDTTGPCTLLLETPDNAIGGPGEGRNLQRVRSHGL</sequence>
<evidence type="ECO:0000313" key="2">
    <source>
        <dbReference type="EMBL" id="KAJ1205692.1"/>
    </source>
</evidence>
<protein>
    <submittedName>
        <fullName evidence="2">Uncharacterized protein</fullName>
    </submittedName>
</protein>
<dbReference type="EMBL" id="JANPWB010000002">
    <property type="protein sequence ID" value="KAJ1205692.1"/>
    <property type="molecule type" value="Genomic_DNA"/>
</dbReference>
<proteinExistence type="predicted"/>
<accession>A0AAV7VYI1</accession>
<name>A0AAV7VYI1_PLEWA</name>
<reference evidence="2" key="1">
    <citation type="journal article" date="2022" name="bioRxiv">
        <title>Sequencing and chromosome-scale assembly of the giantPleurodeles waltlgenome.</title>
        <authorList>
            <person name="Brown T."/>
            <person name="Elewa A."/>
            <person name="Iarovenko S."/>
            <person name="Subramanian E."/>
            <person name="Araus A.J."/>
            <person name="Petzold A."/>
            <person name="Susuki M."/>
            <person name="Suzuki K.-i.T."/>
            <person name="Hayashi T."/>
            <person name="Toyoda A."/>
            <person name="Oliveira C."/>
            <person name="Osipova E."/>
            <person name="Leigh N.D."/>
            <person name="Simon A."/>
            <person name="Yun M.H."/>
        </authorList>
    </citation>
    <scope>NUCLEOTIDE SEQUENCE</scope>
    <source>
        <strain evidence="2">20211129_DDA</strain>
        <tissue evidence="2">Liver</tissue>
    </source>
</reference>
<comment type="caution">
    <text evidence="2">The sequence shown here is derived from an EMBL/GenBank/DDBJ whole genome shotgun (WGS) entry which is preliminary data.</text>
</comment>
<dbReference type="Proteomes" id="UP001066276">
    <property type="component" value="Chromosome 1_2"/>
</dbReference>
<evidence type="ECO:0000313" key="3">
    <source>
        <dbReference type="Proteomes" id="UP001066276"/>
    </source>
</evidence>
<organism evidence="2 3">
    <name type="scientific">Pleurodeles waltl</name>
    <name type="common">Iberian ribbed newt</name>
    <dbReference type="NCBI Taxonomy" id="8319"/>
    <lineage>
        <taxon>Eukaryota</taxon>
        <taxon>Metazoa</taxon>
        <taxon>Chordata</taxon>
        <taxon>Craniata</taxon>
        <taxon>Vertebrata</taxon>
        <taxon>Euteleostomi</taxon>
        <taxon>Amphibia</taxon>
        <taxon>Batrachia</taxon>
        <taxon>Caudata</taxon>
        <taxon>Salamandroidea</taxon>
        <taxon>Salamandridae</taxon>
        <taxon>Pleurodelinae</taxon>
        <taxon>Pleurodeles</taxon>
    </lineage>
</organism>
<gene>
    <name evidence="2" type="ORF">NDU88_001120</name>
</gene>
<keyword evidence="3" id="KW-1185">Reference proteome</keyword>
<dbReference type="AlphaFoldDB" id="A0AAV7VYI1"/>
<evidence type="ECO:0000256" key="1">
    <source>
        <dbReference type="SAM" id="MobiDB-lite"/>
    </source>
</evidence>
<feature type="region of interest" description="Disordered" evidence="1">
    <location>
        <begin position="85"/>
        <end position="105"/>
    </location>
</feature>